<protein>
    <submittedName>
        <fullName evidence="2">Uncharacterized protein</fullName>
    </submittedName>
</protein>
<dbReference type="Proteomes" id="UP001221142">
    <property type="component" value="Unassembled WGS sequence"/>
</dbReference>
<proteinExistence type="predicted"/>
<dbReference type="EMBL" id="JARKIF010000010">
    <property type="protein sequence ID" value="KAJ7628681.1"/>
    <property type="molecule type" value="Genomic_DNA"/>
</dbReference>
<keyword evidence="1" id="KW-1133">Transmembrane helix</keyword>
<name>A0AAD7BSF5_9AGAR</name>
<keyword evidence="3" id="KW-1185">Reference proteome</keyword>
<feature type="transmembrane region" description="Helical" evidence="1">
    <location>
        <begin position="20"/>
        <end position="42"/>
    </location>
</feature>
<comment type="caution">
    <text evidence="2">The sequence shown here is derived from an EMBL/GenBank/DDBJ whole genome shotgun (WGS) entry which is preliminary data.</text>
</comment>
<accession>A0AAD7BSF5</accession>
<keyword evidence="1" id="KW-0812">Transmembrane</keyword>
<evidence type="ECO:0000313" key="2">
    <source>
        <dbReference type="EMBL" id="KAJ7628681.1"/>
    </source>
</evidence>
<evidence type="ECO:0000313" key="3">
    <source>
        <dbReference type="Proteomes" id="UP001221142"/>
    </source>
</evidence>
<gene>
    <name evidence="2" type="ORF">FB45DRAFT_1079875</name>
</gene>
<dbReference type="AlphaFoldDB" id="A0AAD7BSF5"/>
<sequence>METFLPLVSAAIIPFIPNNILRYAALAIAILAFGGNLAYSAAPGYQVAALEKAVKSVEEIFDIAADECVGNPRFIYEAGLKLVGIKRALSILRIRTIDARTLPWIKYLQQLRNLSSSITQCRREAEDFQSSVQLEIELTRQQRYEDDMRLKKATLDRMFIGRV</sequence>
<evidence type="ECO:0000256" key="1">
    <source>
        <dbReference type="SAM" id="Phobius"/>
    </source>
</evidence>
<organism evidence="2 3">
    <name type="scientific">Roridomyces roridus</name>
    <dbReference type="NCBI Taxonomy" id="1738132"/>
    <lineage>
        <taxon>Eukaryota</taxon>
        <taxon>Fungi</taxon>
        <taxon>Dikarya</taxon>
        <taxon>Basidiomycota</taxon>
        <taxon>Agaricomycotina</taxon>
        <taxon>Agaricomycetes</taxon>
        <taxon>Agaricomycetidae</taxon>
        <taxon>Agaricales</taxon>
        <taxon>Marasmiineae</taxon>
        <taxon>Mycenaceae</taxon>
        <taxon>Roridomyces</taxon>
    </lineage>
</organism>
<reference evidence="2" key="1">
    <citation type="submission" date="2023-03" db="EMBL/GenBank/DDBJ databases">
        <title>Massive genome expansion in bonnet fungi (Mycena s.s.) driven by repeated elements and novel gene families across ecological guilds.</title>
        <authorList>
            <consortium name="Lawrence Berkeley National Laboratory"/>
            <person name="Harder C.B."/>
            <person name="Miyauchi S."/>
            <person name="Viragh M."/>
            <person name="Kuo A."/>
            <person name="Thoen E."/>
            <person name="Andreopoulos B."/>
            <person name="Lu D."/>
            <person name="Skrede I."/>
            <person name="Drula E."/>
            <person name="Henrissat B."/>
            <person name="Morin E."/>
            <person name="Kohler A."/>
            <person name="Barry K."/>
            <person name="LaButti K."/>
            <person name="Morin E."/>
            <person name="Salamov A."/>
            <person name="Lipzen A."/>
            <person name="Mereny Z."/>
            <person name="Hegedus B."/>
            <person name="Baldrian P."/>
            <person name="Stursova M."/>
            <person name="Weitz H."/>
            <person name="Taylor A."/>
            <person name="Grigoriev I.V."/>
            <person name="Nagy L.G."/>
            <person name="Martin F."/>
            <person name="Kauserud H."/>
        </authorList>
    </citation>
    <scope>NUCLEOTIDE SEQUENCE</scope>
    <source>
        <strain evidence="2">9284</strain>
    </source>
</reference>
<keyword evidence="1" id="KW-0472">Membrane</keyword>